<keyword evidence="2" id="KW-1185">Reference proteome</keyword>
<evidence type="ECO:0000313" key="1">
    <source>
        <dbReference type="EMBL" id="ANW96306.1"/>
    </source>
</evidence>
<accession>A0A1B1Y6A5</accession>
<organism evidence="1 2">
    <name type="scientific">Wenyingzhuangia fucanilytica</name>
    <dbReference type="NCBI Taxonomy" id="1790137"/>
    <lineage>
        <taxon>Bacteria</taxon>
        <taxon>Pseudomonadati</taxon>
        <taxon>Bacteroidota</taxon>
        <taxon>Flavobacteriia</taxon>
        <taxon>Flavobacteriales</taxon>
        <taxon>Flavobacteriaceae</taxon>
        <taxon>Wenyingzhuangia</taxon>
    </lineage>
</organism>
<evidence type="ECO:0008006" key="3">
    <source>
        <dbReference type="Google" id="ProtNLM"/>
    </source>
</evidence>
<dbReference type="AlphaFoldDB" id="A0A1B1Y6A5"/>
<dbReference type="SUPFAM" id="SSF53756">
    <property type="entry name" value="UDP-Glycosyltransferase/glycogen phosphorylase"/>
    <property type="match status" value="1"/>
</dbReference>
<sequence length="416" mass="48217">MVKILIISESIDIEDSSGSKVNVALIQNLKKIGYQVKVLHYTRKEIQLGSDIECISIPEIKFSLNYVLSRTQRIVQRVLKVDLSIFLEKIFGNSFTFFNDSKSISKAIKKCFNDEDIIFTLSKGASFRPHHAMLSLPNLHDKWLAYIHDPFPFHCYPRPYDFLNKGAFYKENFMKLVSLKAKYSGFPSLYLQEWMGSYFPSFLKSGIVIPHQNLEIKNSVNNCKIDYFDKKKFNMLHAGNLMKERNPEGLIKGYKLFLERNPRAKEVTKLILLGQARDHKEYIKSNINKNLYWSDGNVPFAEVNDIQNEVSVNIILEAKGHISPFLPGKFPHIINANKPVLLLGPYYSESKRLLGNDYPFITEIDDVDKISKLIEQLYFNWIENKNQQLGREELADYCGLPNLEKQMNQLFYSVTK</sequence>
<dbReference type="Proteomes" id="UP000092967">
    <property type="component" value="Chromosome"/>
</dbReference>
<dbReference type="RefSeq" id="WP_068826293.1">
    <property type="nucleotide sequence ID" value="NZ_CP014224.1"/>
</dbReference>
<dbReference type="OrthoDB" id="977218at2"/>
<proteinExistence type="predicted"/>
<protein>
    <recommendedName>
        <fullName evidence="3">UDP-glycosyltransferase</fullName>
    </recommendedName>
</protein>
<evidence type="ECO:0000313" key="2">
    <source>
        <dbReference type="Proteomes" id="UP000092967"/>
    </source>
</evidence>
<gene>
    <name evidence="1" type="ORF">AXE80_08455</name>
</gene>
<dbReference type="KEGG" id="wfu:AXE80_08455"/>
<reference evidence="1 2" key="1">
    <citation type="submission" date="2016-02" db="EMBL/GenBank/DDBJ databases">
        <authorList>
            <person name="Wen L."/>
            <person name="He K."/>
            <person name="Yang H."/>
        </authorList>
    </citation>
    <scope>NUCLEOTIDE SEQUENCE [LARGE SCALE GENOMIC DNA]</scope>
    <source>
        <strain evidence="1 2">CZ1127</strain>
    </source>
</reference>
<name>A0A1B1Y6A5_9FLAO</name>
<dbReference type="EMBL" id="CP014224">
    <property type="protein sequence ID" value="ANW96306.1"/>
    <property type="molecule type" value="Genomic_DNA"/>
</dbReference>
<dbReference type="STRING" id="1790137.AXE80_08455"/>